<evidence type="ECO:0000313" key="1">
    <source>
        <dbReference type="EMBL" id="GAV84453.1"/>
    </source>
</evidence>
<protein>
    <submittedName>
        <fullName evidence="1">Uncharacterized protein</fullName>
    </submittedName>
</protein>
<comment type="caution">
    <text evidence="1">The sequence shown here is derived from an EMBL/GenBank/DDBJ whole genome shotgun (WGS) entry which is preliminary data.</text>
</comment>
<reference evidence="2" key="1">
    <citation type="submission" date="2016-04" db="EMBL/GenBank/DDBJ databases">
        <title>Cephalotus genome sequencing.</title>
        <authorList>
            <person name="Fukushima K."/>
            <person name="Hasebe M."/>
            <person name="Fang X."/>
        </authorList>
    </citation>
    <scope>NUCLEOTIDE SEQUENCE [LARGE SCALE GENOMIC DNA]</scope>
    <source>
        <strain evidence="2">cv. St1</strain>
    </source>
</reference>
<dbReference type="Proteomes" id="UP000187406">
    <property type="component" value="Unassembled WGS sequence"/>
</dbReference>
<keyword evidence="2" id="KW-1185">Reference proteome</keyword>
<name>A0A1Q3CWL3_CEPFO</name>
<gene>
    <name evidence="1" type="ORF">CFOL_v3_27897</name>
</gene>
<sequence>PIKILSQEEIQTKRKTSLCFNCDEKFGPGHKCKARMSLLLLDRVTDEYDADIDSTPDEHLDIDQLVEALPTIRLHALIGKMSPKTVRLTGTINGNYVQVLIDGESTHNFIQEQLAVYPALPITPSKHFTTR</sequence>
<dbReference type="OrthoDB" id="1746660at2759"/>
<dbReference type="AlphaFoldDB" id="A0A1Q3CWL3"/>
<proteinExistence type="predicted"/>
<organism evidence="1 2">
    <name type="scientific">Cephalotus follicularis</name>
    <name type="common">Albany pitcher plant</name>
    <dbReference type="NCBI Taxonomy" id="3775"/>
    <lineage>
        <taxon>Eukaryota</taxon>
        <taxon>Viridiplantae</taxon>
        <taxon>Streptophyta</taxon>
        <taxon>Embryophyta</taxon>
        <taxon>Tracheophyta</taxon>
        <taxon>Spermatophyta</taxon>
        <taxon>Magnoliopsida</taxon>
        <taxon>eudicotyledons</taxon>
        <taxon>Gunneridae</taxon>
        <taxon>Pentapetalae</taxon>
        <taxon>rosids</taxon>
        <taxon>fabids</taxon>
        <taxon>Oxalidales</taxon>
        <taxon>Cephalotaceae</taxon>
        <taxon>Cephalotus</taxon>
    </lineage>
</organism>
<dbReference type="EMBL" id="BDDD01003218">
    <property type="protein sequence ID" value="GAV84453.1"/>
    <property type="molecule type" value="Genomic_DNA"/>
</dbReference>
<dbReference type="InParanoid" id="A0A1Q3CWL3"/>
<feature type="non-terminal residue" evidence="1">
    <location>
        <position position="1"/>
    </location>
</feature>
<evidence type="ECO:0000313" key="2">
    <source>
        <dbReference type="Proteomes" id="UP000187406"/>
    </source>
</evidence>
<accession>A0A1Q3CWL3</accession>